<dbReference type="InterPro" id="IPR013740">
    <property type="entry name" value="Redoxin"/>
</dbReference>
<dbReference type="PROSITE" id="PS51352">
    <property type="entry name" value="THIOREDOXIN_2"/>
    <property type="match status" value="1"/>
</dbReference>
<name>A0A844ZPW7_9SPHN</name>
<proteinExistence type="predicted"/>
<dbReference type="GO" id="GO:0030313">
    <property type="term" value="C:cell envelope"/>
    <property type="evidence" value="ECO:0007669"/>
    <property type="project" value="UniProtKB-SubCell"/>
</dbReference>
<evidence type="ECO:0000256" key="2">
    <source>
        <dbReference type="ARBA" id="ARBA00022748"/>
    </source>
</evidence>
<keyword evidence="3" id="KW-0676">Redox-active center</keyword>
<dbReference type="PANTHER" id="PTHR42852:SF13">
    <property type="entry name" value="PROTEIN DIPZ"/>
    <property type="match status" value="1"/>
</dbReference>
<gene>
    <name evidence="5" type="ORF">GRI41_02040</name>
</gene>
<evidence type="ECO:0000256" key="1">
    <source>
        <dbReference type="ARBA" id="ARBA00004196"/>
    </source>
</evidence>
<evidence type="ECO:0000259" key="4">
    <source>
        <dbReference type="PROSITE" id="PS51352"/>
    </source>
</evidence>
<comment type="caution">
    <text evidence="5">The sequence shown here is derived from an EMBL/GenBank/DDBJ whole genome shotgun (WGS) entry which is preliminary data.</text>
</comment>
<comment type="subcellular location">
    <subcellularLocation>
        <location evidence="1">Cell envelope</location>
    </subcellularLocation>
</comment>
<dbReference type="InterPro" id="IPR017937">
    <property type="entry name" value="Thioredoxin_CS"/>
</dbReference>
<accession>A0A844ZPW7</accession>
<evidence type="ECO:0000313" key="5">
    <source>
        <dbReference type="EMBL" id="MXO89594.1"/>
    </source>
</evidence>
<sequence>MLAGLSLALSACDSGAEAPGQEQADLAAQKASLSGEIDDSRAGDLMPAINVSDPDGKKINLGALQGQPVLLNLWATWCPPCKVEMPMLNALAAENSDSLRVIVVSQELSKPENVLAFFQQKQLDNLHPWMDPEGLIGKALGANVLPITVLYDASGREIWRVQGEYDWSSAETQEAIAAALAE</sequence>
<dbReference type="OrthoDB" id="9799347at2"/>
<dbReference type="PANTHER" id="PTHR42852">
    <property type="entry name" value="THIOL:DISULFIDE INTERCHANGE PROTEIN DSBE"/>
    <property type="match status" value="1"/>
</dbReference>
<organism evidence="5 6">
    <name type="scientific">Pontixanthobacter aquaemixtae</name>
    <dbReference type="NCBI Taxonomy" id="1958940"/>
    <lineage>
        <taxon>Bacteria</taxon>
        <taxon>Pseudomonadati</taxon>
        <taxon>Pseudomonadota</taxon>
        <taxon>Alphaproteobacteria</taxon>
        <taxon>Sphingomonadales</taxon>
        <taxon>Erythrobacteraceae</taxon>
        <taxon>Pontixanthobacter</taxon>
    </lineage>
</organism>
<dbReference type="Proteomes" id="UP000442714">
    <property type="component" value="Unassembled WGS sequence"/>
</dbReference>
<dbReference type="Pfam" id="PF08534">
    <property type="entry name" value="Redoxin"/>
    <property type="match status" value="1"/>
</dbReference>
<evidence type="ECO:0000256" key="3">
    <source>
        <dbReference type="ARBA" id="ARBA00023284"/>
    </source>
</evidence>
<feature type="domain" description="Thioredoxin" evidence="4">
    <location>
        <begin position="40"/>
        <end position="181"/>
    </location>
</feature>
<dbReference type="AlphaFoldDB" id="A0A844ZPW7"/>
<keyword evidence="6" id="KW-1185">Reference proteome</keyword>
<dbReference type="EMBL" id="WTYX01000001">
    <property type="protein sequence ID" value="MXO89594.1"/>
    <property type="molecule type" value="Genomic_DNA"/>
</dbReference>
<dbReference type="PROSITE" id="PS00194">
    <property type="entry name" value="THIOREDOXIN_1"/>
    <property type="match status" value="1"/>
</dbReference>
<dbReference type="InterPro" id="IPR036249">
    <property type="entry name" value="Thioredoxin-like_sf"/>
</dbReference>
<dbReference type="Gene3D" id="3.40.30.10">
    <property type="entry name" value="Glutaredoxin"/>
    <property type="match status" value="1"/>
</dbReference>
<dbReference type="InterPro" id="IPR013766">
    <property type="entry name" value="Thioredoxin_domain"/>
</dbReference>
<dbReference type="GO" id="GO:0015036">
    <property type="term" value="F:disulfide oxidoreductase activity"/>
    <property type="evidence" value="ECO:0007669"/>
    <property type="project" value="UniProtKB-ARBA"/>
</dbReference>
<dbReference type="CDD" id="cd02966">
    <property type="entry name" value="TlpA_like_family"/>
    <property type="match status" value="1"/>
</dbReference>
<reference evidence="5 6" key="1">
    <citation type="submission" date="2019-12" db="EMBL/GenBank/DDBJ databases">
        <title>Genomic-based taxomic classification of the family Erythrobacteraceae.</title>
        <authorList>
            <person name="Xu L."/>
        </authorList>
    </citation>
    <scope>NUCLEOTIDE SEQUENCE [LARGE SCALE GENOMIC DNA]</scope>
    <source>
        <strain evidence="5 6">KCTC 52763</strain>
    </source>
</reference>
<keyword evidence="2" id="KW-0201">Cytochrome c-type biogenesis</keyword>
<evidence type="ECO:0000313" key="6">
    <source>
        <dbReference type="Proteomes" id="UP000442714"/>
    </source>
</evidence>
<protein>
    <submittedName>
        <fullName evidence="5">Redoxin family protein</fullName>
    </submittedName>
</protein>
<dbReference type="GO" id="GO:0017004">
    <property type="term" value="P:cytochrome complex assembly"/>
    <property type="evidence" value="ECO:0007669"/>
    <property type="project" value="UniProtKB-KW"/>
</dbReference>
<dbReference type="SUPFAM" id="SSF52833">
    <property type="entry name" value="Thioredoxin-like"/>
    <property type="match status" value="1"/>
</dbReference>
<dbReference type="InterPro" id="IPR050553">
    <property type="entry name" value="Thioredoxin_ResA/DsbE_sf"/>
</dbReference>